<dbReference type="InParanoid" id="E9G550"/>
<dbReference type="HOGENOM" id="CLU_2212527_0_0_1"/>
<dbReference type="KEGG" id="dpx:DAPPUDRAFT_238077"/>
<dbReference type="Proteomes" id="UP000000305">
    <property type="component" value="Unassembled WGS sequence"/>
</dbReference>
<keyword evidence="2" id="KW-1185">Reference proteome</keyword>
<gene>
    <name evidence="1" type="ORF">DAPPUDRAFT_238077</name>
</gene>
<dbReference type="EMBL" id="GL732532">
    <property type="protein sequence ID" value="EFX85410.1"/>
    <property type="molecule type" value="Genomic_DNA"/>
</dbReference>
<evidence type="ECO:0000313" key="1">
    <source>
        <dbReference type="EMBL" id="EFX85410.1"/>
    </source>
</evidence>
<organism evidence="1 2">
    <name type="scientific">Daphnia pulex</name>
    <name type="common">Water flea</name>
    <dbReference type="NCBI Taxonomy" id="6669"/>
    <lineage>
        <taxon>Eukaryota</taxon>
        <taxon>Metazoa</taxon>
        <taxon>Ecdysozoa</taxon>
        <taxon>Arthropoda</taxon>
        <taxon>Crustacea</taxon>
        <taxon>Branchiopoda</taxon>
        <taxon>Diplostraca</taxon>
        <taxon>Cladocera</taxon>
        <taxon>Anomopoda</taxon>
        <taxon>Daphniidae</taxon>
        <taxon>Daphnia</taxon>
    </lineage>
</organism>
<evidence type="ECO:0000313" key="2">
    <source>
        <dbReference type="Proteomes" id="UP000000305"/>
    </source>
</evidence>
<protein>
    <submittedName>
        <fullName evidence="1">Uncharacterized protein</fullName>
    </submittedName>
</protein>
<dbReference type="AlphaFoldDB" id="E9G550"/>
<proteinExistence type="predicted"/>
<sequence>MQHLEHVLLTLSFPFPVNTEGYADDIVIATTHKVPVVATHNLQLVCDSGGALVTAPVVTNGGCSYAGDHRLVVLKVLPSRTDTIEDRVTLLLLGGITSKELAMCLYI</sequence>
<name>E9G550_DAPPU</name>
<reference evidence="1 2" key="1">
    <citation type="journal article" date="2011" name="Science">
        <title>The ecoresponsive genome of Daphnia pulex.</title>
        <authorList>
            <person name="Colbourne J.K."/>
            <person name="Pfrender M.E."/>
            <person name="Gilbert D."/>
            <person name="Thomas W.K."/>
            <person name="Tucker A."/>
            <person name="Oakley T.H."/>
            <person name="Tokishita S."/>
            <person name="Aerts A."/>
            <person name="Arnold G.J."/>
            <person name="Basu M.K."/>
            <person name="Bauer D.J."/>
            <person name="Caceres C.E."/>
            <person name="Carmel L."/>
            <person name="Casola C."/>
            <person name="Choi J.H."/>
            <person name="Detter J.C."/>
            <person name="Dong Q."/>
            <person name="Dusheyko S."/>
            <person name="Eads B.D."/>
            <person name="Frohlich T."/>
            <person name="Geiler-Samerotte K.A."/>
            <person name="Gerlach D."/>
            <person name="Hatcher P."/>
            <person name="Jogdeo S."/>
            <person name="Krijgsveld J."/>
            <person name="Kriventseva E.V."/>
            <person name="Kultz D."/>
            <person name="Laforsch C."/>
            <person name="Lindquist E."/>
            <person name="Lopez J."/>
            <person name="Manak J.R."/>
            <person name="Muller J."/>
            <person name="Pangilinan J."/>
            <person name="Patwardhan R.P."/>
            <person name="Pitluck S."/>
            <person name="Pritham E.J."/>
            <person name="Rechtsteiner A."/>
            <person name="Rho M."/>
            <person name="Rogozin I.B."/>
            <person name="Sakarya O."/>
            <person name="Salamov A."/>
            <person name="Schaack S."/>
            <person name="Shapiro H."/>
            <person name="Shiga Y."/>
            <person name="Skalitzky C."/>
            <person name="Smith Z."/>
            <person name="Souvorov A."/>
            <person name="Sung W."/>
            <person name="Tang Z."/>
            <person name="Tsuchiya D."/>
            <person name="Tu H."/>
            <person name="Vos H."/>
            <person name="Wang M."/>
            <person name="Wolf Y.I."/>
            <person name="Yamagata H."/>
            <person name="Yamada T."/>
            <person name="Ye Y."/>
            <person name="Shaw J.R."/>
            <person name="Andrews J."/>
            <person name="Crease T.J."/>
            <person name="Tang H."/>
            <person name="Lucas S.M."/>
            <person name="Robertson H.M."/>
            <person name="Bork P."/>
            <person name="Koonin E.V."/>
            <person name="Zdobnov E.M."/>
            <person name="Grigoriev I.V."/>
            <person name="Lynch M."/>
            <person name="Boore J.L."/>
        </authorList>
    </citation>
    <scope>NUCLEOTIDE SEQUENCE [LARGE SCALE GENOMIC DNA]</scope>
</reference>
<accession>E9G550</accession>